<dbReference type="AlphaFoldDB" id="A0AAD6DC39"/>
<dbReference type="EMBL" id="JAQJAC010000010">
    <property type="protein sequence ID" value="KAJ5569207.1"/>
    <property type="molecule type" value="Genomic_DNA"/>
</dbReference>
<sequence>MEDEIEGLNASTLGRLWVAIATDANNLEFRENRRSTEKEKKCVRISTWRTSTVPLKTEANGNPFG</sequence>
<comment type="caution">
    <text evidence="1">The sequence shown here is derived from an EMBL/GenBank/DDBJ whole genome shotgun (WGS) entry which is preliminary data.</text>
</comment>
<proteinExistence type="predicted"/>
<name>A0AAD6DC39_9EURO</name>
<evidence type="ECO:0000313" key="1">
    <source>
        <dbReference type="EMBL" id="KAJ5569207.1"/>
    </source>
</evidence>
<keyword evidence="2" id="KW-1185">Reference proteome</keyword>
<evidence type="ECO:0000313" key="2">
    <source>
        <dbReference type="Proteomes" id="UP001216150"/>
    </source>
</evidence>
<accession>A0AAD6DC39</accession>
<gene>
    <name evidence="1" type="ORF">N7450_011693</name>
</gene>
<organism evidence="1 2">
    <name type="scientific">Penicillium hetheringtonii</name>
    <dbReference type="NCBI Taxonomy" id="911720"/>
    <lineage>
        <taxon>Eukaryota</taxon>
        <taxon>Fungi</taxon>
        <taxon>Dikarya</taxon>
        <taxon>Ascomycota</taxon>
        <taxon>Pezizomycotina</taxon>
        <taxon>Eurotiomycetes</taxon>
        <taxon>Eurotiomycetidae</taxon>
        <taxon>Eurotiales</taxon>
        <taxon>Aspergillaceae</taxon>
        <taxon>Penicillium</taxon>
    </lineage>
</organism>
<reference evidence="1 2" key="1">
    <citation type="journal article" date="2023" name="IMA Fungus">
        <title>Comparative genomic study of the Penicillium genus elucidates a diverse pangenome and 15 lateral gene transfer events.</title>
        <authorList>
            <person name="Petersen C."/>
            <person name="Sorensen T."/>
            <person name="Nielsen M.R."/>
            <person name="Sondergaard T.E."/>
            <person name="Sorensen J.L."/>
            <person name="Fitzpatrick D.A."/>
            <person name="Frisvad J.C."/>
            <person name="Nielsen K.L."/>
        </authorList>
    </citation>
    <scope>NUCLEOTIDE SEQUENCE [LARGE SCALE GENOMIC DNA]</scope>
    <source>
        <strain evidence="1 2">IBT 29057</strain>
    </source>
</reference>
<dbReference type="Proteomes" id="UP001216150">
    <property type="component" value="Unassembled WGS sequence"/>
</dbReference>
<protein>
    <submittedName>
        <fullName evidence="1">Zinc knuckle domain protein</fullName>
    </submittedName>
</protein>